<dbReference type="PANTHER" id="PTHR46623">
    <property type="entry name" value="CARBOXYMETHYLENEBUTENOLIDASE-RELATED"/>
    <property type="match status" value="1"/>
</dbReference>
<keyword evidence="2" id="KW-0378">Hydrolase</keyword>
<dbReference type="AlphaFoldDB" id="A0A8J3L9T7"/>
<dbReference type="SUPFAM" id="SSF53474">
    <property type="entry name" value="alpha/beta-Hydrolases"/>
    <property type="match status" value="1"/>
</dbReference>
<gene>
    <name evidence="2" type="ORF">Cme02nite_53390</name>
</gene>
<sequence>MPINQTDTFGKENHVADVLLFHHAQGLTEGIRAFADRLRQAGHTVHTPDQYDGNVFPTLDEGLAYARQVGFGEIQERGVRAAEALPAELVYLGFSLGVLPAQRLAQTRAGARGAVLLESCVPASEFGPGWPADVAVQVHGMDADPFFAGEGDIDAARALVKEAADGELFVYPGDRHLFTDSSLATYDADAAALVTERVLGFLSRR</sequence>
<dbReference type="Gene3D" id="3.40.50.1820">
    <property type="entry name" value="alpha/beta hydrolase"/>
    <property type="match status" value="1"/>
</dbReference>
<comment type="caution">
    <text evidence="2">The sequence shown here is derived from an EMBL/GenBank/DDBJ whole genome shotgun (WGS) entry which is preliminary data.</text>
</comment>
<evidence type="ECO:0000313" key="3">
    <source>
        <dbReference type="Proteomes" id="UP000660339"/>
    </source>
</evidence>
<feature type="domain" description="Dienelactone hydrolase" evidence="1">
    <location>
        <begin position="15"/>
        <end position="203"/>
    </location>
</feature>
<dbReference type="Proteomes" id="UP000660339">
    <property type="component" value="Unassembled WGS sequence"/>
</dbReference>
<name>A0A8J3L9T7_9ACTN</name>
<dbReference type="InterPro" id="IPR029058">
    <property type="entry name" value="AB_hydrolase_fold"/>
</dbReference>
<dbReference type="PANTHER" id="PTHR46623:SF6">
    <property type="entry name" value="ALPHA_BETA-HYDROLASES SUPERFAMILY PROTEIN"/>
    <property type="match status" value="1"/>
</dbReference>
<protein>
    <submittedName>
        <fullName evidence="2">Dienelactone hydrolase</fullName>
    </submittedName>
</protein>
<evidence type="ECO:0000259" key="1">
    <source>
        <dbReference type="Pfam" id="PF01738"/>
    </source>
</evidence>
<evidence type="ECO:0000313" key="2">
    <source>
        <dbReference type="EMBL" id="GIG17007.1"/>
    </source>
</evidence>
<organism evidence="2 3">
    <name type="scientific">Catellatospora methionotrophica</name>
    <dbReference type="NCBI Taxonomy" id="121620"/>
    <lineage>
        <taxon>Bacteria</taxon>
        <taxon>Bacillati</taxon>
        <taxon>Actinomycetota</taxon>
        <taxon>Actinomycetes</taxon>
        <taxon>Micromonosporales</taxon>
        <taxon>Micromonosporaceae</taxon>
        <taxon>Catellatospora</taxon>
    </lineage>
</organism>
<dbReference type="EMBL" id="BONJ01000029">
    <property type="protein sequence ID" value="GIG17007.1"/>
    <property type="molecule type" value="Genomic_DNA"/>
</dbReference>
<dbReference type="InterPro" id="IPR051049">
    <property type="entry name" value="Dienelactone_hydrolase-like"/>
</dbReference>
<accession>A0A8J3L9T7</accession>
<dbReference type="GO" id="GO:0016787">
    <property type="term" value="F:hydrolase activity"/>
    <property type="evidence" value="ECO:0007669"/>
    <property type="project" value="UniProtKB-KW"/>
</dbReference>
<dbReference type="Pfam" id="PF01738">
    <property type="entry name" value="DLH"/>
    <property type="match status" value="1"/>
</dbReference>
<keyword evidence="3" id="KW-1185">Reference proteome</keyword>
<reference evidence="2" key="1">
    <citation type="submission" date="2021-01" db="EMBL/GenBank/DDBJ databases">
        <title>Whole genome shotgun sequence of Catellatospora methionotrophica NBRC 14553.</title>
        <authorList>
            <person name="Komaki H."/>
            <person name="Tamura T."/>
        </authorList>
    </citation>
    <scope>NUCLEOTIDE SEQUENCE</scope>
    <source>
        <strain evidence="2">NBRC 14553</strain>
    </source>
</reference>
<dbReference type="InterPro" id="IPR002925">
    <property type="entry name" value="Dienelactn_hydro"/>
</dbReference>
<proteinExistence type="predicted"/>